<evidence type="ECO:0000256" key="1">
    <source>
        <dbReference type="SAM" id="MobiDB-lite"/>
    </source>
</evidence>
<keyword evidence="3" id="KW-1185">Reference proteome</keyword>
<dbReference type="EMBL" id="AVPJ01000018">
    <property type="protein sequence ID" value="KGN30537.1"/>
    <property type="molecule type" value="Genomic_DNA"/>
</dbReference>
<accession>A0A0A0J349</accession>
<proteinExistence type="predicted"/>
<reference evidence="2 3" key="1">
    <citation type="submission" date="2013-08" db="EMBL/GenBank/DDBJ databases">
        <title>The genome sequence of Knoellia sinensis.</title>
        <authorList>
            <person name="Zhu W."/>
            <person name="Wang G."/>
        </authorList>
    </citation>
    <scope>NUCLEOTIDE SEQUENCE [LARGE SCALE GENOMIC DNA]</scope>
    <source>
        <strain evidence="2 3">KCTC 19936</strain>
    </source>
</reference>
<dbReference type="Proteomes" id="UP000030002">
    <property type="component" value="Unassembled WGS sequence"/>
</dbReference>
<organism evidence="2 3">
    <name type="scientific">Knoellia sinensis KCTC 19936</name>
    <dbReference type="NCBI Taxonomy" id="1385520"/>
    <lineage>
        <taxon>Bacteria</taxon>
        <taxon>Bacillati</taxon>
        <taxon>Actinomycetota</taxon>
        <taxon>Actinomycetes</taxon>
        <taxon>Micrococcales</taxon>
        <taxon>Intrasporangiaceae</taxon>
        <taxon>Knoellia</taxon>
    </lineage>
</organism>
<dbReference type="AlphaFoldDB" id="A0A0A0J349"/>
<feature type="region of interest" description="Disordered" evidence="1">
    <location>
        <begin position="55"/>
        <end position="83"/>
    </location>
</feature>
<name>A0A0A0J349_9MICO</name>
<comment type="caution">
    <text evidence="2">The sequence shown here is derived from an EMBL/GenBank/DDBJ whole genome shotgun (WGS) entry which is preliminary data.</text>
</comment>
<evidence type="ECO:0000313" key="3">
    <source>
        <dbReference type="Proteomes" id="UP000030002"/>
    </source>
</evidence>
<sequence>MMSPRDEEVPRVLNDILCVLPSFHVMTPSTGRCTQLKYGKSSMWPFSQQATNLDGVSSRTQSGQTIRVASNFQNESKRLQSGQ</sequence>
<evidence type="ECO:0000313" key="2">
    <source>
        <dbReference type="EMBL" id="KGN30537.1"/>
    </source>
</evidence>
<protein>
    <submittedName>
        <fullName evidence="2">Uncharacterized protein</fullName>
    </submittedName>
</protein>
<gene>
    <name evidence="2" type="ORF">N802_06890</name>
</gene>